<accession>A0ABR6D0J1</accession>
<evidence type="ECO:0000313" key="2">
    <source>
        <dbReference type="EMBL" id="MBA9059522.1"/>
    </source>
</evidence>
<dbReference type="GeneID" id="93363584"/>
<name>A0ABR6D0J1_9MICC</name>
<organism evidence="2 3">
    <name type="scientific">Micrococcus yunnanensis</name>
    <dbReference type="NCBI Taxonomy" id="566027"/>
    <lineage>
        <taxon>Bacteria</taxon>
        <taxon>Bacillati</taxon>
        <taxon>Actinomycetota</taxon>
        <taxon>Actinomycetes</taxon>
        <taxon>Micrococcales</taxon>
        <taxon>Micrococcaceae</taxon>
        <taxon>Micrococcus</taxon>
    </lineage>
</organism>
<dbReference type="CDD" id="cd00093">
    <property type="entry name" value="HTH_XRE"/>
    <property type="match status" value="1"/>
</dbReference>
<dbReference type="SUPFAM" id="SSF47413">
    <property type="entry name" value="lambda repressor-like DNA-binding domains"/>
    <property type="match status" value="1"/>
</dbReference>
<dbReference type="GO" id="GO:0003677">
    <property type="term" value="F:DNA binding"/>
    <property type="evidence" value="ECO:0007669"/>
    <property type="project" value="UniProtKB-KW"/>
</dbReference>
<dbReference type="Pfam" id="PF13560">
    <property type="entry name" value="HTH_31"/>
    <property type="match status" value="1"/>
</dbReference>
<evidence type="ECO:0000313" key="3">
    <source>
        <dbReference type="Proteomes" id="UP000572670"/>
    </source>
</evidence>
<dbReference type="RefSeq" id="WP_134377519.1">
    <property type="nucleotide sequence ID" value="NZ_BAAAYW010000013.1"/>
</dbReference>
<dbReference type="InterPro" id="IPR010982">
    <property type="entry name" value="Lambda_DNA-bd_dom_sf"/>
</dbReference>
<evidence type="ECO:0000259" key="1">
    <source>
        <dbReference type="PROSITE" id="PS50943"/>
    </source>
</evidence>
<dbReference type="SMART" id="SM00530">
    <property type="entry name" value="HTH_XRE"/>
    <property type="match status" value="1"/>
</dbReference>
<protein>
    <submittedName>
        <fullName evidence="2">DNA-binding XRE family transcriptional regulator</fullName>
    </submittedName>
</protein>
<gene>
    <name evidence="2" type="ORF">HDA34_001229</name>
</gene>
<dbReference type="Gene3D" id="1.10.260.40">
    <property type="entry name" value="lambda repressor-like DNA-binding domains"/>
    <property type="match status" value="1"/>
</dbReference>
<reference evidence="2 3" key="1">
    <citation type="submission" date="2020-08" db="EMBL/GenBank/DDBJ databases">
        <title>Sequencing the genomes of 1000 actinobacteria strains.</title>
        <authorList>
            <person name="Klenk H.-P."/>
        </authorList>
    </citation>
    <scope>NUCLEOTIDE SEQUENCE [LARGE SCALE GENOMIC DNA]</scope>
    <source>
        <strain evidence="2 3">DSM 21948</strain>
    </source>
</reference>
<dbReference type="Proteomes" id="UP000572670">
    <property type="component" value="Unassembled WGS sequence"/>
</dbReference>
<dbReference type="EMBL" id="JACJIK010000001">
    <property type="protein sequence ID" value="MBA9059522.1"/>
    <property type="molecule type" value="Genomic_DNA"/>
</dbReference>
<dbReference type="PROSITE" id="PS50943">
    <property type="entry name" value="HTH_CROC1"/>
    <property type="match status" value="1"/>
</dbReference>
<dbReference type="InterPro" id="IPR001387">
    <property type="entry name" value="Cro/C1-type_HTH"/>
</dbReference>
<comment type="caution">
    <text evidence="2">The sequence shown here is derived from an EMBL/GenBank/DDBJ whole genome shotgun (WGS) entry which is preliminary data.</text>
</comment>
<proteinExistence type="predicted"/>
<feature type="domain" description="HTH cro/C1-type" evidence="1">
    <location>
        <begin position="23"/>
        <end position="67"/>
    </location>
</feature>
<keyword evidence="2" id="KW-0238">DNA-binding</keyword>
<keyword evidence="3" id="KW-1185">Reference proteome</keyword>
<sequence length="179" mass="18979">MSRQPASVPLTSALDTAPFGREIRALRRGAGLTQAQAADRMGVSLRWLKYLEAGTRRPRLQDVGRVAVMDPLTGRMAASVLQTLTPAGKITPSGLRLSLAHLARLAGWPLEPMDPSVSAAVTPEALAVVADVLDAAHALLDQADPHMEDLDALAATRNVSAVVHRLDHVYAALAAEDAR</sequence>